<feature type="chain" id="PRO_5019334689" description="Surface layer protein A domain-containing protein" evidence="2">
    <location>
        <begin position="30"/>
        <end position="316"/>
    </location>
</feature>
<dbReference type="RefSeq" id="WP_125007572.1">
    <property type="nucleotide sequence ID" value="NZ_BEXA01000001.1"/>
</dbReference>
<feature type="compositionally biased region" description="Polar residues" evidence="1">
    <location>
        <begin position="70"/>
        <end position="91"/>
    </location>
</feature>
<keyword evidence="2" id="KW-0732">Signal</keyword>
<dbReference type="AlphaFoldDB" id="A0A401FHY7"/>
<comment type="caution">
    <text evidence="3">The sequence shown here is derived from an EMBL/GenBank/DDBJ whole genome shotgun (WGS) entry which is preliminary data.</text>
</comment>
<keyword evidence="4" id="KW-1185">Reference proteome</keyword>
<gene>
    <name evidence="3" type="ORF">NBRC111893_108</name>
</gene>
<feature type="region of interest" description="Disordered" evidence="1">
    <location>
        <begin position="39"/>
        <end position="91"/>
    </location>
</feature>
<protein>
    <recommendedName>
        <fullName evidence="5">Surface layer protein A domain-containing protein</fullName>
    </recommendedName>
</protein>
<dbReference type="EMBL" id="BEXA01000001">
    <property type="protein sequence ID" value="GAY71962.1"/>
    <property type="molecule type" value="Genomic_DNA"/>
</dbReference>
<dbReference type="OrthoDB" id="1432909at2"/>
<evidence type="ECO:0000313" key="3">
    <source>
        <dbReference type="EMBL" id="GAY71962.1"/>
    </source>
</evidence>
<accession>A0A401FHY7</accession>
<proteinExistence type="predicted"/>
<reference evidence="3 4" key="1">
    <citation type="submission" date="2017-11" db="EMBL/GenBank/DDBJ databases">
        <title>Draft Genome Sequence of Lactobacillus curieae NBRC 111893 isolated from Koso, a Japanese sugar-Vegetable Fermented Beverage.</title>
        <authorList>
            <person name="Chiou T.Y."/>
            <person name="Oshima K."/>
            <person name="Suda W."/>
            <person name="Hattori M."/>
            <person name="Takahashi T."/>
        </authorList>
    </citation>
    <scope>NUCLEOTIDE SEQUENCE [LARGE SCALE GENOMIC DNA]</scope>
    <source>
        <strain evidence="3 4">NBRC111893</strain>
    </source>
</reference>
<feature type="signal peptide" evidence="2">
    <location>
        <begin position="1"/>
        <end position="29"/>
    </location>
</feature>
<feature type="compositionally biased region" description="Gly residues" evidence="1">
    <location>
        <begin position="51"/>
        <end position="64"/>
    </location>
</feature>
<sequence length="316" mass="33778">MKLIRSYKFILVSLGALLFLVCSGVNVNADYDRYGTYSDNNNSNNKDGNDGGDGGGIPISGGGTVVPPSDSGSSLNGATTLGSGSASTGNNVQATNNIVASNNSTINRNINGNIDNSLKNSNVSKNNGDVITAMPGNETSKAGSKLQSNSKTISSKDAISMAKQKGLKVQKLSSKAAKKVTALSINDKSQLNDVLSGKYDGKISGKAKVQVLDHTRNTGTKKISKNIYFNGVLSVKGNVKLKTKGNKIQKVKSVWSESTGMSWPIEWQQNKAWAKINKNRKSGEAYFRGNRIYYLTVAGTDLKYTRPTTLRMSFKI</sequence>
<evidence type="ECO:0000256" key="2">
    <source>
        <dbReference type="SAM" id="SignalP"/>
    </source>
</evidence>
<evidence type="ECO:0000313" key="4">
    <source>
        <dbReference type="Proteomes" id="UP000286974"/>
    </source>
</evidence>
<evidence type="ECO:0008006" key="5">
    <source>
        <dbReference type="Google" id="ProtNLM"/>
    </source>
</evidence>
<dbReference type="Proteomes" id="UP000286974">
    <property type="component" value="Unassembled WGS sequence"/>
</dbReference>
<organism evidence="3 4">
    <name type="scientific">Lentilactobacillus kosonis</name>
    <dbReference type="NCBI Taxonomy" id="2810561"/>
    <lineage>
        <taxon>Bacteria</taxon>
        <taxon>Bacillati</taxon>
        <taxon>Bacillota</taxon>
        <taxon>Bacilli</taxon>
        <taxon>Lactobacillales</taxon>
        <taxon>Lactobacillaceae</taxon>
        <taxon>Lentilactobacillus</taxon>
    </lineage>
</organism>
<name>A0A401FHY7_9LACO</name>
<evidence type="ECO:0000256" key="1">
    <source>
        <dbReference type="SAM" id="MobiDB-lite"/>
    </source>
</evidence>